<protein>
    <submittedName>
        <fullName evidence="2">Uncharacterized protein</fullName>
    </submittedName>
</protein>
<keyword evidence="1" id="KW-1133">Transmembrane helix</keyword>
<reference evidence="2 3" key="1">
    <citation type="submission" date="2012-10" db="EMBL/GenBank/DDBJ databases">
        <authorList>
            <person name="Zafar N."/>
            <person name="Inman J."/>
            <person name="Hall N."/>
            <person name="Lorenzi H."/>
            <person name="Caler E."/>
        </authorList>
    </citation>
    <scope>NUCLEOTIDE SEQUENCE [LARGE SCALE GENOMIC DNA]</scope>
    <source>
        <strain evidence="2 3">IP1</strain>
    </source>
</reference>
<gene>
    <name evidence="2" type="ORF">EIN_173910</name>
</gene>
<dbReference type="EMBL" id="KB207112">
    <property type="protein sequence ID" value="ELP84716.1"/>
    <property type="molecule type" value="Genomic_DNA"/>
</dbReference>
<keyword evidence="1" id="KW-0812">Transmembrane</keyword>
<proteinExistence type="predicted"/>
<dbReference type="OrthoDB" id="29288at2759"/>
<dbReference type="GeneID" id="14883734"/>
<evidence type="ECO:0000313" key="2">
    <source>
        <dbReference type="EMBL" id="ELP84716.1"/>
    </source>
</evidence>
<dbReference type="RefSeq" id="XP_004184062.1">
    <property type="nucleotide sequence ID" value="XM_004184014.1"/>
</dbReference>
<keyword evidence="1" id="KW-0472">Membrane</keyword>
<dbReference type="AlphaFoldDB" id="A0A0A1TW58"/>
<dbReference type="OMA" id="ECLSMII"/>
<feature type="transmembrane region" description="Helical" evidence="1">
    <location>
        <begin position="1156"/>
        <end position="1180"/>
    </location>
</feature>
<dbReference type="Proteomes" id="UP000014680">
    <property type="component" value="Unassembled WGS sequence"/>
</dbReference>
<dbReference type="VEuPathDB" id="AmoebaDB:EIN_173910"/>
<evidence type="ECO:0000313" key="3">
    <source>
        <dbReference type="Proteomes" id="UP000014680"/>
    </source>
</evidence>
<dbReference type="KEGG" id="eiv:EIN_173910"/>
<organism evidence="2 3">
    <name type="scientific">Entamoeba invadens IP1</name>
    <dbReference type="NCBI Taxonomy" id="370355"/>
    <lineage>
        <taxon>Eukaryota</taxon>
        <taxon>Amoebozoa</taxon>
        <taxon>Evosea</taxon>
        <taxon>Archamoebae</taxon>
        <taxon>Mastigamoebida</taxon>
        <taxon>Entamoebidae</taxon>
        <taxon>Entamoeba</taxon>
    </lineage>
</organism>
<evidence type="ECO:0000256" key="1">
    <source>
        <dbReference type="SAM" id="Phobius"/>
    </source>
</evidence>
<keyword evidence="3" id="KW-1185">Reference proteome</keyword>
<name>A0A0A1TW58_ENTIV</name>
<accession>A0A0A1TW58</accession>
<sequence length="1195" mass="134046">MFFDYFKKLENINNWMFIFFLFLFSYALSTETPETRRIEVERNNETLTIKENMTIDINIMKGVLHIETKNNIVLNFTRIPCNFLVQIKSTDYMRVGVVINTIEENCSNKILVQSALPITLSKSSDKVKINCGMMGITTVDYIDTISYEKYSFDTLFTYSVTSNENTKCPPFVCLSTQQILFGNNGVQVKCSGVDVYTLDGMSLFIDLPFNPLIGNYEEIIISKNAKTMSWIGIAMDDNHFNQVSAHVLRIANDSNVMFRTLDVKTDSLLIDAAKLILDATNFEVYQSRLSFDLLQCQKISNFTAKNIAIKSLKIEMDSHLFCENFVTEIVHVINSCDKNYTTPFLKTETFTINNDSIPLNDSESWLMLDECFEQLNMIPLIITSNPINIHVPHNTELLCNNTLLVTSGNKMNCSLQCEYFEKPKVCVLTGSKYNDPDSYDSLLSTSKHCPCSLSENKECTLIVQTPFFEGSINEVNVIINTNSCVFSNSVITIANRLTVQGDFSIHSSTFSVQTVKITLSKTLSIDSLSTIGSVTGTGTLELLKKSNINKIQSVILKCKELIIHDTFQPKVVVFNSTQVTFLESSSVLLVLTEFILVDQKFPPFISQSKEYVQISSNTLTNFKTNSCFEFMKLESIEKSVSCSDFTPTQYVCEFACGDTLIICNIPIQKYSCGSKTCVVTHQSVDLDIPSAYSDIQCPCGFIKETSGNWEIECNIDATRINHIKNMYGVFHSLLLSENTIVEVVRNLTIHNFVLKKNQTFVESPDTNRKEEILMKIGVTALDFSELTLNIKTSANFSGNKCNIYTTKELYINAVNTASLDITTNSSLTFSPKIESALLITITNGTINLPYGISCKMMTVVSDSFQSPLVVLGASQLISMEEFVYEGKGYGMLVEATSTGLIQAKRVVNAYVDEFRSYIATEEMARTPILCHMNEGVWVEFGCPCRGDFCDVNASGYSSGVSLFNIRNLIVSNGSIIQGKVIAKSVKIQGSVFINECITDLFEVDNKLNTFTEFGMCDIQYFMNRGDSVPHITVTEKSAIHVINSHSISITPKSQIAIQKLNVSILAIHKSGNTVLDLTKNTLESLQIQLYVDSIKPTQILKGNNLRLDLISIKDPVLKENEHAHISVVCGNILFLSNTPDDEECIINPEDTSKVDLFYLFFLLLPFLVLVVIIPLILCIIKGYQYTQQVRYNHLF</sequence>